<dbReference type="Pfam" id="PF22936">
    <property type="entry name" value="Pol_BBD"/>
    <property type="match status" value="1"/>
</dbReference>
<proteinExistence type="predicted"/>
<evidence type="ECO:0000313" key="4">
    <source>
        <dbReference type="Proteomes" id="UP000030764"/>
    </source>
</evidence>
<dbReference type="EMBL" id="KL363240">
    <property type="protein sequence ID" value="KFD51377.1"/>
    <property type="molecule type" value="Genomic_DNA"/>
</dbReference>
<reference evidence="3 4" key="1">
    <citation type="journal article" date="2014" name="Nat. Genet.">
        <title>Genome and transcriptome of the porcine whipworm Trichuris suis.</title>
        <authorList>
            <person name="Jex A.R."/>
            <person name="Nejsum P."/>
            <person name="Schwarz E.M."/>
            <person name="Hu L."/>
            <person name="Young N.D."/>
            <person name="Hall R.S."/>
            <person name="Korhonen P.K."/>
            <person name="Liao S."/>
            <person name="Thamsborg S."/>
            <person name="Xia J."/>
            <person name="Xu P."/>
            <person name="Wang S."/>
            <person name="Scheerlinck J.P."/>
            <person name="Hofmann A."/>
            <person name="Sternberg P.W."/>
            <person name="Wang J."/>
            <person name="Gasser R.B."/>
        </authorList>
    </citation>
    <scope>NUCLEOTIDE SEQUENCE [LARGE SCALE GENOMIC DNA]</scope>
    <source>
        <strain evidence="3">DCEP-RM93M</strain>
    </source>
</reference>
<feature type="domain" description="Retrovirus-related Pol polyprotein from transposon TNT 1-94-like beta-barrel" evidence="2">
    <location>
        <begin position="144"/>
        <end position="228"/>
    </location>
</feature>
<keyword evidence="4" id="KW-1185">Reference proteome</keyword>
<evidence type="ECO:0000313" key="3">
    <source>
        <dbReference type="EMBL" id="KFD51377.1"/>
    </source>
</evidence>
<dbReference type="AlphaFoldDB" id="A0A085M2D1"/>
<accession>A0A085M2D1</accession>
<feature type="region of interest" description="Disordered" evidence="1">
    <location>
        <begin position="106"/>
        <end position="126"/>
    </location>
</feature>
<dbReference type="Proteomes" id="UP000030764">
    <property type="component" value="Unassembled WGS sequence"/>
</dbReference>
<evidence type="ECO:0000256" key="1">
    <source>
        <dbReference type="SAM" id="MobiDB-lite"/>
    </source>
</evidence>
<protein>
    <recommendedName>
        <fullName evidence="2">Retrovirus-related Pol polyprotein from transposon TNT 1-94-like beta-barrel domain-containing protein</fullName>
    </recommendedName>
</protein>
<sequence length="262" mass="28906">MNVTSFVARLNAIVNKMESLKIVMDDASIVGKAVQCLPPQFANFRESWRLSAPRFAKLTDLTSQLLACESDQVSRSMQTQISTGEALVGRKVGSLSKNVNNKSNECRGNKWVSSRPRDSEGKQTSRGGFVVRNVDIHQERNDGWIADSGAFKHITRNRHWFSMFKDTKPCGVRVGNDKLLYAVGVGTIEVEVYDGMSWTPSTLNNVLYVPEFGSSCSFSLGAAATRGYTVTITAETVCLEKDGKAELQDFVPYGQVCKLNES</sequence>
<gene>
    <name evidence="3" type="ORF">M513_07782</name>
</gene>
<organism evidence="3 4">
    <name type="scientific">Trichuris suis</name>
    <name type="common">pig whipworm</name>
    <dbReference type="NCBI Taxonomy" id="68888"/>
    <lineage>
        <taxon>Eukaryota</taxon>
        <taxon>Metazoa</taxon>
        <taxon>Ecdysozoa</taxon>
        <taxon>Nematoda</taxon>
        <taxon>Enoplea</taxon>
        <taxon>Dorylaimia</taxon>
        <taxon>Trichinellida</taxon>
        <taxon>Trichuridae</taxon>
        <taxon>Trichuris</taxon>
    </lineage>
</organism>
<dbReference type="InterPro" id="IPR054722">
    <property type="entry name" value="PolX-like_BBD"/>
</dbReference>
<name>A0A085M2D1_9BILA</name>
<evidence type="ECO:0000259" key="2">
    <source>
        <dbReference type="Pfam" id="PF22936"/>
    </source>
</evidence>
<dbReference type="Pfam" id="PF14223">
    <property type="entry name" value="Retrotran_gag_2"/>
    <property type="match status" value="1"/>
</dbReference>